<feature type="region of interest" description="Disordered" evidence="1">
    <location>
        <begin position="147"/>
        <end position="166"/>
    </location>
</feature>
<name>A0ABD3IDB5_9MARC</name>
<dbReference type="AlphaFoldDB" id="A0ABD3IDB5"/>
<comment type="caution">
    <text evidence="2">The sequence shown here is derived from an EMBL/GenBank/DDBJ whole genome shotgun (WGS) entry which is preliminary data.</text>
</comment>
<dbReference type="Proteomes" id="UP001633002">
    <property type="component" value="Unassembled WGS sequence"/>
</dbReference>
<organism evidence="2 3">
    <name type="scientific">Riccia sorocarpa</name>
    <dbReference type="NCBI Taxonomy" id="122646"/>
    <lineage>
        <taxon>Eukaryota</taxon>
        <taxon>Viridiplantae</taxon>
        <taxon>Streptophyta</taxon>
        <taxon>Embryophyta</taxon>
        <taxon>Marchantiophyta</taxon>
        <taxon>Marchantiopsida</taxon>
        <taxon>Marchantiidae</taxon>
        <taxon>Marchantiales</taxon>
        <taxon>Ricciaceae</taxon>
        <taxon>Riccia</taxon>
    </lineage>
</organism>
<dbReference type="EMBL" id="JBJQOH010000001">
    <property type="protein sequence ID" value="KAL3701481.1"/>
    <property type="molecule type" value="Genomic_DNA"/>
</dbReference>
<feature type="compositionally biased region" description="Basic and acidic residues" evidence="1">
    <location>
        <begin position="52"/>
        <end position="73"/>
    </location>
</feature>
<evidence type="ECO:0000256" key="1">
    <source>
        <dbReference type="SAM" id="MobiDB-lite"/>
    </source>
</evidence>
<protein>
    <submittedName>
        <fullName evidence="2">Uncharacterized protein</fullName>
    </submittedName>
</protein>
<keyword evidence="3" id="KW-1185">Reference proteome</keyword>
<gene>
    <name evidence="2" type="ORF">R1sor_019503</name>
</gene>
<proteinExistence type="predicted"/>
<reference evidence="2 3" key="1">
    <citation type="submission" date="2024-09" db="EMBL/GenBank/DDBJ databases">
        <title>Chromosome-scale assembly of Riccia sorocarpa.</title>
        <authorList>
            <person name="Paukszto L."/>
        </authorList>
    </citation>
    <scope>NUCLEOTIDE SEQUENCE [LARGE SCALE GENOMIC DNA]</scope>
    <source>
        <strain evidence="2">LP-2024</strain>
        <tissue evidence="2">Aerial parts of the thallus</tissue>
    </source>
</reference>
<sequence length="166" mass="18293">MKVEPEEERSTGGSVRSGTTPEETTTAARARGMMMMTLASYAGEKGEEEIDCPTRRERQTTHADGSDEGGKREPALPHCLAAASLLLLLLLRWASECAEEENGQWSKRHYTPPLEEVERRPQGEGIPSKKFPGDFESYNHHYTIKRLPLDSGVPPTSPSLSSLAVI</sequence>
<evidence type="ECO:0000313" key="3">
    <source>
        <dbReference type="Proteomes" id="UP001633002"/>
    </source>
</evidence>
<feature type="region of interest" description="Disordered" evidence="1">
    <location>
        <begin position="1"/>
        <end position="73"/>
    </location>
</feature>
<evidence type="ECO:0000313" key="2">
    <source>
        <dbReference type="EMBL" id="KAL3701481.1"/>
    </source>
</evidence>
<accession>A0ABD3IDB5</accession>
<feature type="compositionally biased region" description="Low complexity" evidence="1">
    <location>
        <begin position="18"/>
        <end position="39"/>
    </location>
</feature>
<feature type="compositionally biased region" description="Basic and acidic residues" evidence="1">
    <location>
        <begin position="1"/>
        <end position="10"/>
    </location>
</feature>